<evidence type="ECO:0000313" key="1">
    <source>
        <dbReference type="EMBL" id="KAJ3616895.1"/>
    </source>
</evidence>
<sequence length="120" mass="13825">MCLPKYRCPSLRQTQGEPLLQPILILKQKEMHQMLLHHLIHPAKLLYHLKVQLQVQLRAQNAEVASRRAGELVYTSLDNEQLKTKCALYSVPFNIFLKLSIDKEAMACTSIREGYSGYKC</sequence>
<reference evidence="1" key="1">
    <citation type="journal article" date="2023" name="G3 (Bethesda)">
        <title>Whole genome assemblies of Zophobas morio and Tenebrio molitor.</title>
        <authorList>
            <person name="Kaur S."/>
            <person name="Stinson S.A."/>
            <person name="diCenzo G.C."/>
        </authorList>
    </citation>
    <scope>NUCLEOTIDE SEQUENCE</scope>
    <source>
        <strain evidence="1">QUZm001</strain>
    </source>
</reference>
<protein>
    <submittedName>
        <fullName evidence="1">Uncharacterized protein</fullName>
    </submittedName>
</protein>
<proteinExistence type="predicted"/>
<dbReference type="Proteomes" id="UP001168821">
    <property type="component" value="Unassembled WGS sequence"/>
</dbReference>
<gene>
    <name evidence="1" type="ORF">Zmor_008964</name>
</gene>
<dbReference type="AlphaFoldDB" id="A0AA38M0G7"/>
<accession>A0AA38M0G7</accession>
<name>A0AA38M0G7_9CUCU</name>
<comment type="caution">
    <text evidence="1">The sequence shown here is derived from an EMBL/GenBank/DDBJ whole genome shotgun (WGS) entry which is preliminary data.</text>
</comment>
<keyword evidence="2" id="KW-1185">Reference proteome</keyword>
<evidence type="ECO:0000313" key="2">
    <source>
        <dbReference type="Proteomes" id="UP001168821"/>
    </source>
</evidence>
<dbReference type="EMBL" id="JALNTZ010002670">
    <property type="protein sequence ID" value="KAJ3616895.1"/>
    <property type="molecule type" value="Genomic_DNA"/>
</dbReference>
<organism evidence="1 2">
    <name type="scientific">Zophobas morio</name>
    <dbReference type="NCBI Taxonomy" id="2755281"/>
    <lineage>
        <taxon>Eukaryota</taxon>
        <taxon>Metazoa</taxon>
        <taxon>Ecdysozoa</taxon>
        <taxon>Arthropoda</taxon>
        <taxon>Hexapoda</taxon>
        <taxon>Insecta</taxon>
        <taxon>Pterygota</taxon>
        <taxon>Neoptera</taxon>
        <taxon>Endopterygota</taxon>
        <taxon>Coleoptera</taxon>
        <taxon>Polyphaga</taxon>
        <taxon>Cucujiformia</taxon>
        <taxon>Tenebrionidae</taxon>
        <taxon>Zophobas</taxon>
    </lineage>
</organism>